<comment type="caution">
    <text evidence="3">The sequence shown here is derived from an EMBL/GenBank/DDBJ whole genome shotgun (WGS) entry which is preliminary data.</text>
</comment>
<comment type="similarity">
    <text evidence="1">Belongs to the ATP-dependent AMP-binding enzyme family.</text>
</comment>
<dbReference type="Gene3D" id="3.30.300.30">
    <property type="match status" value="1"/>
</dbReference>
<dbReference type="OrthoDB" id="9803968at2"/>
<keyword evidence="4" id="KW-1185">Reference proteome</keyword>
<dbReference type="InterPro" id="IPR042099">
    <property type="entry name" value="ANL_N_sf"/>
</dbReference>
<organism evidence="3 4">
    <name type="scientific">Arthrobacter terricola</name>
    <dbReference type="NCBI Taxonomy" id="2547396"/>
    <lineage>
        <taxon>Bacteria</taxon>
        <taxon>Bacillati</taxon>
        <taxon>Actinomycetota</taxon>
        <taxon>Actinomycetes</taxon>
        <taxon>Micrococcales</taxon>
        <taxon>Micrococcaceae</taxon>
        <taxon>Arthrobacter</taxon>
    </lineage>
</organism>
<reference evidence="3 4" key="1">
    <citation type="submission" date="2019-03" db="EMBL/GenBank/DDBJ databases">
        <title>Whole genome sequence of Arthrobacter sp JH1-1.</title>
        <authorList>
            <person name="Trinh H.N."/>
        </authorList>
    </citation>
    <scope>NUCLEOTIDE SEQUENCE [LARGE SCALE GENOMIC DNA]</scope>
    <source>
        <strain evidence="3 4">JH1-1</strain>
    </source>
</reference>
<evidence type="ECO:0000259" key="2">
    <source>
        <dbReference type="Pfam" id="PF00501"/>
    </source>
</evidence>
<evidence type="ECO:0000313" key="3">
    <source>
        <dbReference type="EMBL" id="TDF89461.1"/>
    </source>
</evidence>
<dbReference type="Pfam" id="PF00501">
    <property type="entry name" value="AMP-binding"/>
    <property type="match status" value="1"/>
</dbReference>
<evidence type="ECO:0000256" key="1">
    <source>
        <dbReference type="ARBA" id="ARBA00006432"/>
    </source>
</evidence>
<dbReference type="Gene3D" id="3.40.50.12780">
    <property type="entry name" value="N-terminal domain of ligase-like"/>
    <property type="match status" value="1"/>
</dbReference>
<dbReference type="GO" id="GO:0006631">
    <property type="term" value="P:fatty acid metabolic process"/>
    <property type="evidence" value="ECO:0007669"/>
    <property type="project" value="TreeGrafter"/>
</dbReference>
<dbReference type="InterPro" id="IPR000873">
    <property type="entry name" value="AMP-dep_synth/lig_dom"/>
</dbReference>
<feature type="domain" description="AMP-dependent synthetase/ligase" evidence="2">
    <location>
        <begin position="30"/>
        <end position="334"/>
    </location>
</feature>
<name>A0A4R5K6E0_9MICC</name>
<evidence type="ECO:0000313" key="4">
    <source>
        <dbReference type="Proteomes" id="UP000295511"/>
    </source>
</evidence>
<dbReference type="SUPFAM" id="SSF56801">
    <property type="entry name" value="Acetyl-CoA synthetase-like"/>
    <property type="match status" value="1"/>
</dbReference>
<dbReference type="AlphaFoldDB" id="A0A4R5K6E0"/>
<keyword evidence="3" id="KW-0436">Ligase</keyword>
<sequence length="501" mass="53935">MVKRKDTQLPTDIPSHLRRYLSEAMDARLERATVSDGKEVLTTEQLLKARCDATRNLEASGVGPRSRVGLVAPNSVGYVVVLLGLLELGAVPFLIDPAVSSQQLNTLIDSTGIEFVIQPADHDALARIEMRGAIEQGNLVVAATSSQQAAPEMHPLTEICRFTSGSTRTAACIEFTGRAVVNAARSWVMATEMSEADSILCFAGAYNGLAFNTSLIPALVSGASLSLPAALPSAGYVRRKLEHTRGTILVGFPAIYDALARTAKNIPGERPRLCLSSSARLAPSTREILGQREGIVISDYYGLAETGPLTEGEKRPDAVGQGKVLPNVSIRVEEGGLLVRSTSMGTRYLNYPGLFESRLTTDGYYRSGDEGTFIDGRLVLSGRSGKGLNVGGKKVSPDEIRDVLLESPNVTDAHVSLATSSSQHGILCALVKTQDTVENDLVRELRGLAERRLSAHERPMKYFLVDAIPRSGPGKPRLTEIDELIQQLLGMELQKLKGMKS</sequence>
<protein>
    <submittedName>
        <fullName evidence="3">Long-chain fatty acid--CoA ligase</fullName>
    </submittedName>
</protein>
<dbReference type="InterPro" id="IPR045851">
    <property type="entry name" value="AMP-bd_C_sf"/>
</dbReference>
<proteinExistence type="inferred from homology"/>
<dbReference type="GO" id="GO:0031956">
    <property type="term" value="F:medium-chain fatty acid-CoA ligase activity"/>
    <property type="evidence" value="ECO:0007669"/>
    <property type="project" value="TreeGrafter"/>
</dbReference>
<gene>
    <name evidence="3" type="ORF">E1809_22910</name>
</gene>
<dbReference type="EMBL" id="SMRU01000039">
    <property type="protein sequence ID" value="TDF89461.1"/>
    <property type="molecule type" value="Genomic_DNA"/>
</dbReference>
<dbReference type="PANTHER" id="PTHR43201">
    <property type="entry name" value="ACYL-COA SYNTHETASE"/>
    <property type="match status" value="1"/>
</dbReference>
<accession>A0A4R5K6E0</accession>
<dbReference type="PANTHER" id="PTHR43201:SF8">
    <property type="entry name" value="ACYL-COA SYNTHETASE FAMILY MEMBER 3"/>
    <property type="match status" value="1"/>
</dbReference>
<dbReference type="Proteomes" id="UP000295511">
    <property type="component" value="Unassembled WGS sequence"/>
</dbReference>